<protein>
    <submittedName>
        <fullName evidence="1">Uncharacterized protein</fullName>
    </submittedName>
</protein>
<dbReference type="Proteomes" id="UP000265703">
    <property type="component" value="Unassembled WGS sequence"/>
</dbReference>
<proteinExistence type="predicted"/>
<comment type="caution">
    <text evidence="1">The sequence shown here is derived from an EMBL/GenBank/DDBJ whole genome shotgun (WGS) entry which is preliminary data.</text>
</comment>
<keyword evidence="2" id="KW-1185">Reference proteome</keyword>
<dbReference type="EMBL" id="QKYT01000416">
    <property type="protein sequence ID" value="RIA85591.1"/>
    <property type="molecule type" value="Genomic_DNA"/>
</dbReference>
<gene>
    <name evidence="1" type="ORF">C1645_830552</name>
</gene>
<dbReference type="AlphaFoldDB" id="A0A397SRX6"/>
<organism evidence="1 2">
    <name type="scientific">Glomus cerebriforme</name>
    <dbReference type="NCBI Taxonomy" id="658196"/>
    <lineage>
        <taxon>Eukaryota</taxon>
        <taxon>Fungi</taxon>
        <taxon>Fungi incertae sedis</taxon>
        <taxon>Mucoromycota</taxon>
        <taxon>Glomeromycotina</taxon>
        <taxon>Glomeromycetes</taxon>
        <taxon>Glomerales</taxon>
        <taxon>Glomeraceae</taxon>
        <taxon>Glomus</taxon>
    </lineage>
</organism>
<reference evidence="1 2" key="1">
    <citation type="submission" date="2018-06" db="EMBL/GenBank/DDBJ databases">
        <title>Comparative genomics reveals the genomic features of Rhizophagus irregularis, R. cerebriforme, R. diaphanum and Gigaspora rosea, and their symbiotic lifestyle signature.</title>
        <authorList>
            <person name="Morin E."/>
            <person name="San Clemente H."/>
            <person name="Chen E.C.H."/>
            <person name="De La Providencia I."/>
            <person name="Hainaut M."/>
            <person name="Kuo A."/>
            <person name="Kohler A."/>
            <person name="Murat C."/>
            <person name="Tang N."/>
            <person name="Roy S."/>
            <person name="Loubradou J."/>
            <person name="Henrissat B."/>
            <person name="Grigoriev I.V."/>
            <person name="Corradi N."/>
            <person name="Roux C."/>
            <person name="Martin F.M."/>
        </authorList>
    </citation>
    <scope>NUCLEOTIDE SEQUENCE [LARGE SCALE GENOMIC DNA]</scope>
    <source>
        <strain evidence="1 2">DAOM 227022</strain>
    </source>
</reference>
<dbReference type="OrthoDB" id="2383915at2759"/>
<evidence type="ECO:0000313" key="1">
    <source>
        <dbReference type="EMBL" id="RIA85591.1"/>
    </source>
</evidence>
<evidence type="ECO:0000313" key="2">
    <source>
        <dbReference type="Proteomes" id="UP000265703"/>
    </source>
</evidence>
<accession>A0A397SRX6</accession>
<name>A0A397SRX6_9GLOM</name>
<sequence>MNSNNDITQVMPNTIINTVIPAPQNATFEFYFPFDSHIYYITYQYTKLHPLENARLLNNSINLSHIPNHQFPYHYNIQSLIQSNV</sequence>